<keyword evidence="5" id="KW-1185">Reference proteome</keyword>
<dbReference type="Proteomes" id="UP000244906">
    <property type="component" value="Unassembled WGS sequence"/>
</dbReference>
<keyword evidence="2" id="KW-0067">ATP-binding</keyword>
<dbReference type="PROSITE" id="PS00455">
    <property type="entry name" value="AMP_BINDING"/>
    <property type="match status" value="1"/>
</dbReference>
<dbReference type="PANTHER" id="PTHR43272">
    <property type="entry name" value="LONG-CHAIN-FATTY-ACID--COA LIGASE"/>
    <property type="match status" value="1"/>
</dbReference>
<feature type="domain" description="AMP-dependent synthetase/ligase" evidence="3">
    <location>
        <begin position="12"/>
        <end position="421"/>
    </location>
</feature>
<dbReference type="InterPro" id="IPR000873">
    <property type="entry name" value="AMP-dep_synth/lig_dom"/>
</dbReference>
<accession>A0A2V1GNJ4</accession>
<dbReference type="GO" id="GO:0005524">
    <property type="term" value="F:ATP binding"/>
    <property type="evidence" value="ECO:0007669"/>
    <property type="project" value="UniProtKB-KW"/>
</dbReference>
<evidence type="ECO:0000259" key="3">
    <source>
        <dbReference type="Pfam" id="PF00501"/>
    </source>
</evidence>
<dbReference type="Gene3D" id="3.40.50.12780">
    <property type="entry name" value="N-terminal domain of ligase-like"/>
    <property type="match status" value="1"/>
</dbReference>
<name>A0A2V1GNJ4_9GAMM</name>
<comment type="caution">
    <text evidence="4">The sequence shown here is derived from an EMBL/GenBank/DDBJ whole genome shotgun (WGS) entry which is preliminary data.</text>
</comment>
<dbReference type="PANTHER" id="PTHR43272:SF33">
    <property type="entry name" value="AMP-BINDING DOMAIN-CONTAINING PROTEIN-RELATED"/>
    <property type="match status" value="1"/>
</dbReference>
<sequence>MHSIKIHPIHLLQQRAAETPDKPVLHWKSDGQWHQWNWREFWQRANQLAGEMIRCGLEPGQMIGIYAWNSPQWLLVDVAGMLARLVVVPIYPTSTTEQAAQIADDSGIRWLFTGVQQEFDRALPLLDGCVEQLVPMSKGIDIRSCPAARPLGNLISPLSEVLQEQVDLRIEQVQLSDLATLIYTSGTTGVPKGVMLDFENMSDSFEMHDKRLKVGKEDLTLSFLPLSHVYERAWAHYILTCGGEVATCADPKKVGELLPEIKPTTMCAVPRFLEKVCDGIQAKAYKAGGLKMRLFKKAMADGLLQLEHKRKGTVDKKLNFRCKIWDKLVFQKVRQALGGRLRMVPCGGARLDPEVQSFFMVLGIPVKIGYGLTETLATVCCTDDGNWESGHVGFPLPGIDVRIGENDEIIVRGGNVMRGYFKRKNATDEVMKNDWFHTGDCGYFDKQGRLVLTDRIKELMKTSGGKYIAPQRIEGQVARGDLIEQVAIIAEARNFVSALIVPAWDSLEDYAKSVNIKYHDRLELLKHTHIMDVMEQRLEELQKGLARFEKIRKFTLVPHEFSIELGEITPTLKLRRKVIMKKFRKEIEAMYEGVRFDSKSKDKTKNKTDPDLE</sequence>
<dbReference type="Pfam" id="PF23562">
    <property type="entry name" value="AMP-binding_C_3"/>
    <property type="match status" value="1"/>
</dbReference>
<dbReference type="Pfam" id="PF00501">
    <property type="entry name" value="AMP-binding"/>
    <property type="match status" value="1"/>
</dbReference>
<dbReference type="OrthoDB" id="9803968at2"/>
<dbReference type="EMBL" id="QDDL01000014">
    <property type="protein sequence ID" value="PVZ63897.1"/>
    <property type="molecule type" value="Genomic_DNA"/>
</dbReference>
<evidence type="ECO:0000313" key="4">
    <source>
        <dbReference type="EMBL" id="PVZ63897.1"/>
    </source>
</evidence>
<dbReference type="GO" id="GO:0004467">
    <property type="term" value="F:long-chain fatty acid-CoA ligase activity"/>
    <property type="evidence" value="ECO:0007669"/>
    <property type="project" value="TreeGrafter"/>
</dbReference>
<keyword evidence="4" id="KW-0436">Ligase</keyword>
<evidence type="ECO:0000256" key="1">
    <source>
        <dbReference type="ARBA" id="ARBA00022741"/>
    </source>
</evidence>
<dbReference type="InterPro" id="IPR020845">
    <property type="entry name" value="AMP-binding_CS"/>
</dbReference>
<dbReference type="InterPro" id="IPR042099">
    <property type="entry name" value="ANL_N_sf"/>
</dbReference>
<evidence type="ECO:0000313" key="5">
    <source>
        <dbReference type="Proteomes" id="UP000244906"/>
    </source>
</evidence>
<evidence type="ECO:0000256" key="2">
    <source>
        <dbReference type="ARBA" id="ARBA00022840"/>
    </source>
</evidence>
<gene>
    <name evidence="4" type="ORF">DC094_20430</name>
</gene>
<dbReference type="GO" id="GO:0016020">
    <property type="term" value="C:membrane"/>
    <property type="evidence" value="ECO:0007669"/>
    <property type="project" value="TreeGrafter"/>
</dbReference>
<organism evidence="4 5">
    <name type="scientific">Pelagibaculum spongiae</name>
    <dbReference type="NCBI Taxonomy" id="2080658"/>
    <lineage>
        <taxon>Bacteria</taxon>
        <taxon>Pseudomonadati</taxon>
        <taxon>Pseudomonadota</taxon>
        <taxon>Gammaproteobacteria</taxon>
        <taxon>Oceanospirillales</taxon>
        <taxon>Pelagibaculum</taxon>
    </lineage>
</organism>
<dbReference type="AlphaFoldDB" id="A0A2V1GNJ4"/>
<dbReference type="SUPFAM" id="SSF56801">
    <property type="entry name" value="Acetyl-CoA synthetase-like"/>
    <property type="match status" value="1"/>
</dbReference>
<protein>
    <submittedName>
        <fullName evidence="4">Long-chain fatty acid--CoA ligase</fullName>
    </submittedName>
</protein>
<reference evidence="4 5" key="1">
    <citation type="submission" date="2018-04" db="EMBL/GenBank/DDBJ databases">
        <title>Thalassorhabdus spongiae gen. nov., sp. nov., isolated from a marine sponge in South-West Iceland.</title>
        <authorList>
            <person name="Knobloch S."/>
            <person name="Daussin A."/>
            <person name="Johannsson R."/>
            <person name="Marteinsson V.T."/>
        </authorList>
    </citation>
    <scope>NUCLEOTIDE SEQUENCE [LARGE SCALE GENOMIC DNA]</scope>
    <source>
        <strain evidence="4 5">Hp12</strain>
    </source>
</reference>
<keyword evidence="1" id="KW-0547">Nucleotide-binding</keyword>
<dbReference type="RefSeq" id="WP_116688981.1">
    <property type="nucleotide sequence ID" value="NZ_CAWNYD010000014.1"/>
</dbReference>
<proteinExistence type="predicted"/>
<dbReference type="CDD" id="cd05907">
    <property type="entry name" value="VL_LC_FACS_like"/>
    <property type="match status" value="1"/>
</dbReference>